<keyword evidence="11" id="KW-0411">Iron-sulfur</keyword>
<dbReference type="GO" id="GO:0032357">
    <property type="term" value="F:oxidized purine DNA binding"/>
    <property type="evidence" value="ECO:0007669"/>
    <property type="project" value="TreeGrafter"/>
</dbReference>
<dbReference type="SUPFAM" id="SSF48150">
    <property type="entry name" value="DNA-glycosylase"/>
    <property type="match status" value="1"/>
</dbReference>
<evidence type="ECO:0000256" key="14">
    <source>
        <dbReference type="RuleBase" id="RU365096"/>
    </source>
</evidence>
<evidence type="ECO:0000256" key="11">
    <source>
        <dbReference type="ARBA" id="ARBA00023014"/>
    </source>
</evidence>
<evidence type="ECO:0000259" key="15">
    <source>
        <dbReference type="SMART" id="SM00478"/>
    </source>
</evidence>
<dbReference type="PANTHER" id="PTHR42944">
    <property type="entry name" value="ADENINE DNA GLYCOSYLASE"/>
    <property type="match status" value="1"/>
</dbReference>
<dbReference type="PROSITE" id="PS00764">
    <property type="entry name" value="ENDONUCLEASE_III_1"/>
    <property type="match status" value="1"/>
</dbReference>
<dbReference type="InterPro" id="IPR044298">
    <property type="entry name" value="MIG/MutY"/>
</dbReference>
<evidence type="ECO:0000256" key="12">
    <source>
        <dbReference type="ARBA" id="ARBA00023204"/>
    </source>
</evidence>
<dbReference type="GO" id="GO:0046872">
    <property type="term" value="F:metal ion binding"/>
    <property type="evidence" value="ECO:0007669"/>
    <property type="project" value="UniProtKB-UniRule"/>
</dbReference>
<dbReference type="CDD" id="cd00056">
    <property type="entry name" value="ENDO3c"/>
    <property type="match status" value="1"/>
</dbReference>
<comment type="catalytic activity">
    <reaction evidence="1 14">
        <text>Hydrolyzes free adenine bases from 7,8-dihydro-8-oxoguanine:adenine mismatched double-stranded DNA, leaving an apurinic site.</text>
        <dbReference type="EC" id="3.2.2.31"/>
    </reaction>
</comment>
<evidence type="ECO:0000256" key="8">
    <source>
        <dbReference type="ARBA" id="ARBA00022763"/>
    </source>
</evidence>
<dbReference type="Proteomes" id="UP000219068">
    <property type="component" value="Unassembled WGS sequence"/>
</dbReference>
<evidence type="ECO:0000256" key="6">
    <source>
        <dbReference type="ARBA" id="ARBA00022485"/>
    </source>
</evidence>
<dbReference type="InterPro" id="IPR023170">
    <property type="entry name" value="HhH_base_excis_C"/>
</dbReference>
<evidence type="ECO:0000256" key="13">
    <source>
        <dbReference type="ARBA" id="ARBA00023295"/>
    </source>
</evidence>
<name>A0A285RWG9_9PROT</name>
<reference evidence="16 17" key="1">
    <citation type="submission" date="2017-08" db="EMBL/GenBank/DDBJ databases">
        <authorList>
            <person name="de Groot N.N."/>
        </authorList>
    </citation>
    <scope>NUCLEOTIDE SEQUENCE [LARGE SCALE GENOMIC DNA]</scope>
    <source>
        <strain evidence="16 17">USBA 78</strain>
    </source>
</reference>
<dbReference type="GO" id="GO:0035485">
    <property type="term" value="F:adenine/guanine mispair binding"/>
    <property type="evidence" value="ECO:0007669"/>
    <property type="project" value="TreeGrafter"/>
</dbReference>
<dbReference type="InterPro" id="IPR011257">
    <property type="entry name" value="DNA_glycosylase"/>
</dbReference>
<evidence type="ECO:0000256" key="4">
    <source>
        <dbReference type="ARBA" id="ARBA00012045"/>
    </source>
</evidence>
<dbReference type="Pfam" id="PF00633">
    <property type="entry name" value="HHH"/>
    <property type="match status" value="1"/>
</dbReference>
<dbReference type="CDD" id="cd03431">
    <property type="entry name" value="NUDIX_DNA_Glycosylase_C-MutY"/>
    <property type="match status" value="1"/>
</dbReference>
<dbReference type="GO" id="GO:0051539">
    <property type="term" value="F:4 iron, 4 sulfur cluster binding"/>
    <property type="evidence" value="ECO:0007669"/>
    <property type="project" value="UniProtKB-UniRule"/>
</dbReference>
<evidence type="ECO:0000256" key="7">
    <source>
        <dbReference type="ARBA" id="ARBA00022723"/>
    </source>
</evidence>
<dbReference type="Gene3D" id="1.10.1670.10">
    <property type="entry name" value="Helix-hairpin-Helix base-excision DNA repair enzymes (C-terminal)"/>
    <property type="match status" value="1"/>
</dbReference>
<dbReference type="InterPro" id="IPR005760">
    <property type="entry name" value="A/G_AdeGlyc_MutY"/>
</dbReference>
<comment type="similarity">
    <text evidence="3 14">Belongs to the Nth/MutY family.</text>
</comment>
<keyword evidence="8 14" id="KW-0227">DNA damage</keyword>
<dbReference type="SUPFAM" id="SSF55811">
    <property type="entry name" value="Nudix"/>
    <property type="match status" value="1"/>
</dbReference>
<evidence type="ECO:0000256" key="1">
    <source>
        <dbReference type="ARBA" id="ARBA00000843"/>
    </source>
</evidence>
<dbReference type="InterPro" id="IPR000445">
    <property type="entry name" value="HhH_motif"/>
</dbReference>
<dbReference type="FunFam" id="1.10.340.30:FF:000002">
    <property type="entry name" value="Adenine DNA glycosylase"/>
    <property type="match status" value="1"/>
</dbReference>
<dbReference type="InterPro" id="IPR015797">
    <property type="entry name" value="NUDIX_hydrolase-like_dom_sf"/>
</dbReference>
<dbReference type="EC" id="3.2.2.31" evidence="4 14"/>
<dbReference type="InterPro" id="IPR003265">
    <property type="entry name" value="HhH-GPD_domain"/>
</dbReference>
<keyword evidence="12" id="KW-0234">DNA repair</keyword>
<dbReference type="GO" id="GO:0034039">
    <property type="term" value="F:8-oxo-7,8-dihydroguanine DNA N-glycosylase activity"/>
    <property type="evidence" value="ECO:0007669"/>
    <property type="project" value="TreeGrafter"/>
</dbReference>
<evidence type="ECO:0000313" key="16">
    <source>
        <dbReference type="EMBL" id="SOB96712.1"/>
    </source>
</evidence>
<keyword evidence="6" id="KW-0004">4Fe-4S</keyword>
<sequence length="356" mass="39827">MHFTNDEIHHLGRTMLDWYDRHHRTLPWRAEPGDAQDPYRVWLSEIMLQQTTVITVGPYFAAFLQRWPTVTDLANADLDEVLHSWQGLGYYARARNLHKCAKLVADEYGGRFPDTEEDLLKLPGIGPYTAAAVAAIAFNRHSSPVDGNIERVISRLFALETPLPDVKPEIKEKSATLTPADRPGDYAQALMDLGATICTPRNPACGICPWQASCEGRKSGIAPELPRKRKKPAKPTRVGYAFWIRRNDGKILVRRRPEKGLLGGLYEVPGSDWRAIDAPDDVMLSEAPIKANWTELDGTVGHTFTHFHLDVTVLAANISESDAAKLDGSWTTIDGLSEFALPTVMKKIVRHALKYR</sequence>
<evidence type="ECO:0000256" key="9">
    <source>
        <dbReference type="ARBA" id="ARBA00022801"/>
    </source>
</evidence>
<comment type="function">
    <text evidence="2">Adenine glycosylase active on G-A mispairs. MutY also corrects error-prone DNA synthesis past GO lesions which are due to the oxidatively damaged form of guanine: 7,8-dihydro-8-oxoguanine (8-oxo-dGTP).</text>
</comment>
<evidence type="ECO:0000256" key="5">
    <source>
        <dbReference type="ARBA" id="ARBA00022023"/>
    </source>
</evidence>
<dbReference type="SMART" id="SM00525">
    <property type="entry name" value="FES"/>
    <property type="match status" value="1"/>
</dbReference>
<dbReference type="GO" id="GO:0000701">
    <property type="term" value="F:purine-specific mismatch base pair DNA N-glycosylase activity"/>
    <property type="evidence" value="ECO:0007669"/>
    <property type="project" value="UniProtKB-EC"/>
</dbReference>
<accession>A0A285RWG9</accession>
<keyword evidence="7" id="KW-0479">Metal-binding</keyword>
<comment type="cofactor">
    <cofactor evidence="14">
        <name>[4Fe-4S] cluster</name>
        <dbReference type="ChEBI" id="CHEBI:49883"/>
    </cofactor>
    <text evidence="14">Binds 1 [4Fe-4S] cluster.</text>
</comment>
<organism evidence="16 17">
    <name type="scientific">Thalassospira xiamenensis</name>
    <dbReference type="NCBI Taxonomy" id="220697"/>
    <lineage>
        <taxon>Bacteria</taxon>
        <taxon>Pseudomonadati</taxon>
        <taxon>Pseudomonadota</taxon>
        <taxon>Alphaproteobacteria</taxon>
        <taxon>Rhodospirillales</taxon>
        <taxon>Thalassospiraceae</taxon>
        <taxon>Thalassospira</taxon>
    </lineage>
</organism>
<dbReference type="InterPro" id="IPR029119">
    <property type="entry name" value="MutY_C"/>
</dbReference>
<keyword evidence="9" id="KW-0378">Hydrolase</keyword>
<dbReference type="InterPro" id="IPR004035">
    <property type="entry name" value="Endouclease-III_FeS-bd_BS"/>
</dbReference>
<dbReference type="InterPro" id="IPR003651">
    <property type="entry name" value="Endonuclease3_FeS-loop_motif"/>
</dbReference>
<dbReference type="NCBIfam" id="TIGR01084">
    <property type="entry name" value="mutY"/>
    <property type="match status" value="1"/>
</dbReference>
<gene>
    <name evidence="16" type="ORF">SAMN05428964_1011963</name>
</gene>
<keyword evidence="13 14" id="KW-0326">Glycosidase</keyword>
<dbReference type="Pfam" id="PF10576">
    <property type="entry name" value="EndIII_4Fe-2S"/>
    <property type="match status" value="1"/>
</dbReference>
<dbReference type="Pfam" id="PF00730">
    <property type="entry name" value="HhH-GPD"/>
    <property type="match status" value="1"/>
</dbReference>
<protein>
    <recommendedName>
        <fullName evidence="5 14">Adenine DNA glycosylase</fullName>
        <ecNumber evidence="4 14">3.2.2.31</ecNumber>
    </recommendedName>
</protein>
<dbReference type="GO" id="GO:0006298">
    <property type="term" value="P:mismatch repair"/>
    <property type="evidence" value="ECO:0007669"/>
    <property type="project" value="TreeGrafter"/>
</dbReference>
<dbReference type="SMART" id="SM00478">
    <property type="entry name" value="ENDO3c"/>
    <property type="match status" value="1"/>
</dbReference>
<dbReference type="Pfam" id="PF14815">
    <property type="entry name" value="NUDIX_4"/>
    <property type="match status" value="1"/>
</dbReference>
<evidence type="ECO:0000256" key="10">
    <source>
        <dbReference type="ARBA" id="ARBA00023004"/>
    </source>
</evidence>
<feature type="domain" description="HhH-GPD" evidence="15">
    <location>
        <begin position="47"/>
        <end position="196"/>
    </location>
</feature>
<keyword evidence="10 14" id="KW-0408">Iron</keyword>
<dbReference type="GO" id="GO:0006284">
    <property type="term" value="P:base-excision repair"/>
    <property type="evidence" value="ECO:0007669"/>
    <property type="project" value="UniProtKB-UniRule"/>
</dbReference>
<evidence type="ECO:0000256" key="2">
    <source>
        <dbReference type="ARBA" id="ARBA00002933"/>
    </source>
</evidence>
<dbReference type="InterPro" id="IPR004036">
    <property type="entry name" value="Endonuclease-III-like_CS2"/>
</dbReference>
<dbReference type="RefSeq" id="WP_097051284.1">
    <property type="nucleotide sequence ID" value="NZ_OBMM01000001.1"/>
</dbReference>
<dbReference type="AlphaFoldDB" id="A0A285RWG9"/>
<dbReference type="PROSITE" id="PS01155">
    <property type="entry name" value="ENDONUCLEASE_III_2"/>
    <property type="match status" value="1"/>
</dbReference>
<dbReference type="Gene3D" id="3.90.79.10">
    <property type="entry name" value="Nucleoside Triphosphate Pyrophosphohydrolase"/>
    <property type="match status" value="1"/>
</dbReference>
<dbReference type="EMBL" id="OBMM01000001">
    <property type="protein sequence ID" value="SOB96712.1"/>
    <property type="molecule type" value="Genomic_DNA"/>
</dbReference>
<dbReference type="Gene3D" id="1.10.340.30">
    <property type="entry name" value="Hypothetical protein, domain 2"/>
    <property type="match status" value="1"/>
</dbReference>
<dbReference type="PANTHER" id="PTHR42944:SF1">
    <property type="entry name" value="ADENINE DNA GLYCOSYLASE"/>
    <property type="match status" value="1"/>
</dbReference>
<evidence type="ECO:0000313" key="17">
    <source>
        <dbReference type="Proteomes" id="UP000219068"/>
    </source>
</evidence>
<proteinExistence type="inferred from homology"/>
<evidence type="ECO:0000256" key="3">
    <source>
        <dbReference type="ARBA" id="ARBA00008343"/>
    </source>
</evidence>